<organism evidence="1 2">
    <name type="scientific">Paramecium primaurelia</name>
    <dbReference type="NCBI Taxonomy" id="5886"/>
    <lineage>
        <taxon>Eukaryota</taxon>
        <taxon>Sar</taxon>
        <taxon>Alveolata</taxon>
        <taxon>Ciliophora</taxon>
        <taxon>Intramacronucleata</taxon>
        <taxon>Oligohymenophorea</taxon>
        <taxon>Peniculida</taxon>
        <taxon>Parameciidae</taxon>
        <taxon>Paramecium</taxon>
    </lineage>
</organism>
<accession>A0A8S1KD42</accession>
<dbReference type="Proteomes" id="UP000688137">
    <property type="component" value="Unassembled WGS sequence"/>
</dbReference>
<dbReference type="AlphaFoldDB" id="A0A8S1KD42"/>
<reference evidence="1" key="1">
    <citation type="submission" date="2021-01" db="EMBL/GenBank/DDBJ databases">
        <authorList>
            <consortium name="Genoscope - CEA"/>
            <person name="William W."/>
        </authorList>
    </citation>
    <scope>NUCLEOTIDE SEQUENCE</scope>
</reference>
<proteinExistence type="predicted"/>
<gene>
    <name evidence="1" type="ORF">PPRIM_AZ9-3.1.T0190155</name>
</gene>
<keyword evidence="2" id="KW-1185">Reference proteome</keyword>
<sequence length="93" mass="10381">MADTLTDPKLELTKLAPYIYFSGKGINDFGFYEDCTNQYQYAVIQFFVPSTPASVNVGICFTKQCSISDINSSIQTLKKWILAVAQDISQVLI</sequence>
<dbReference type="EMBL" id="CAJJDM010000016">
    <property type="protein sequence ID" value="CAD8052383.1"/>
    <property type="molecule type" value="Genomic_DNA"/>
</dbReference>
<evidence type="ECO:0000313" key="1">
    <source>
        <dbReference type="EMBL" id="CAD8052383.1"/>
    </source>
</evidence>
<protein>
    <submittedName>
        <fullName evidence="1">Uncharacterized protein</fullName>
    </submittedName>
</protein>
<evidence type="ECO:0000313" key="2">
    <source>
        <dbReference type="Proteomes" id="UP000688137"/>
    </source>
</evidence>
<comment type="caution">
    <text evidence="1">The sequence shown here is derived from an EMBL/GenBank/DDBJ whole genome shotgun (WGS) entry which is preliminary data.</text>
</comment>
<name>A0A8S1KD42_PARPR</name>